<protein>
    <submittedName>
        <fullName evidence="5">N-ethylmaleimide reductase</fullName>
        <ecNumber evidence="5">1.-.-.-</ecNumber>
    </submittedName>
</protein>
<dbReference type="AlphaFoldDB" id="K7A2B3"/>
<accession>K7A2B3</accession>
<dbReference type="EC" id="1.-.-.-" evidence="5"/>
<dbReference type="InterPro" id="IPR001155">
    <property type="entry name" value="OxRdtase_FMN_N"/>
</dbReference>
<proteinExistence type="inferred from homology"/>
<dbReference type="SUPFAM" id="SSF51395">
    <property type="entry name" value="FMN-linked oxidoreductases"/>
    <property type="match status" value="1"/>
</dbReference>
<comment type="similarity">
    <text evidence="2">Belongs to the NADH:flavin oxidoreductase/NADH oxidase family.</text>
</comment>
<dbReference type="InterPro" id="IPR013785">
    <property type="entry name" value="Aldolase_TIM"/>
</dbReference>
<evidence type="ECO:0000256" key="1">
    <source>
        <dbReference type="ARBA" id="ARBA00001917"/>
    </source>
</evidence>
<dbReference type="Pfam" id="PF00724">
    <property type="entry name" value="Oxidored_FMN"/>
    <property type="match status" value="1"/>
</dbReference>
<dbReference type="GO" id="GO:0010181">
    <property type="term" value="F:FMN binding"/>
    <property type="evidence" value="ECO:0007669"/>
    <property type="project" value="InterPro"/>
</dbReference>
<reference evidence="6" key="1">
    <citation type="journal article" date="2014" name="Environ. Microbiol.">
        <title>Comparative genomics of the marine bacterial genus Glaciecola reveals the high degree of genomic diversity and genomic characteristic for cold adaptation.</title>
        <authorList>
            <person name="Qin Q.L."/>
            <person name="Xie B.B."/>
            <person name="Yu Y."/>
            <person name="Shu Y.L."/>
            <person name="Rong J.C."/>
            <person name="Zhang Y.J."/>
            <person name="Zhao D.L."/>
            <person name="Chen X.L."/>
            <person name="Zhang X.Y."/>
            <person name="Chen B."/>
            <person name="Zhou B.C."/>
            <person name="Zhang Y.Z."/>
        </authorList>
    </citation>
    <scope>NUCLEOTIDE SEQUENCE [LARGE SCALE GENOMIC DNA]</scope>
    <source>
        <strain evidence="6">ACAM 615</strain>
    </source>
</reference>
<dbReference type="FunFam" id="3.20.20.70:FF:000059">
    <property type="entry name" value="N-ethylmaleimide reductase, FMN-linked"/>
    <property type="match status" value="1"/>
</dbReference>
<evidence type="ECO:0000259" key="4">
    <source>
        <dbReference type="Pfam" id="PF00724"/>
    </source>
</evidence>
<evidence type="ECO:0000256" key="3">
    <source>
        <dbReference type="ARBA" id="ARBA00023002"/>
    </source>
</evidence>
<evidence type="ECO:0000256" key="2">
    <source>
        <dbReference type="ARBA" id="ARBA00005979"/>
    </source>
</evidence>
<dbReference type="Proteomes" id="UP000006251">
    <property type="component" value="Unassembled WGS sequence"/>
</dbReference>
<comment type="caution">
    <text evidence="5">The sequence shown here is derived from an EMBL/GenBank/DDBJ whole genome shotgun (WGS) entry which is preliminary data.</text>
</comment>
<dbReference type="CDD" id="cd02933">
    <property type="entry name" value="OYE_like_FMN"/>
    <property type="match status" value="1"/>
</dbReference>
<dbReference type="GO" id="GO:0016628">
    <property type="term" value="F:oxidoreductase activity, acting on the CH-CH group of donors, NAD or NADP as acceptor"/>
    <property type="evidence" value="ECO:0007669"/>
    <property type="project" value="UniProtKB-ARBA"/>
</dbReference>
<sequence>MSNNTMHSPVSLFGTELKNRFVLAPLTRGRATESRIPNQIMADYYEQRATAGLVIAEATVISKEGIGWIDSPGIYTDEMVAGWKSIVDKVHAKNSKMVLQLWHCGRSSHSDFHDGELPLSASAIKIPNDQIHTKNGKKDYETPKAMTKEDISNTVNDFKQAAINAKAAGFDGVEVHAANGYLINQFLDGVSNQREDEYGGSIENRMRFLREVITAVQEVYPSNAIGVRLSPNGVFNAMGCDDYNELYITAIKYLNQQGIGYLHVMDGLAFGFHELGEPMTLADVRPLFDNIIVGNCGYDYAAANDAIANNRADMIAFGRPYITNPDLPERYKNDWPLTPYADVTHWYGGAAEGYSDYTNYSPS</sequence>
<dbReference type="InterPro" id="IPR045247">
    <property type="entry name" value="Oye-like"/>
</dbReference>
<dbReference type="PANTHER" id="PTHR22893">
    <property type="entry name" value="NADH OXIDOREDUCTASE-RELATED"/>
    <property type="match status" value="1"/>
</dbReference>
<organism evidence="5 6">
    <name type="scientific">Brumicola pallidula DSM 14239 = ACAM 615</name>
    <dbReference type="NCBI Taxonomy" id="1121922"/>
    <lineage>
        <taxon>Bacteria</taxon>
        <taxon>Pseudomonadati</taxon>
        <taxon>Pseudomonadota</taxon>
        <taxon>Gammaproteobacteria</taxon>
        <taxon>Alteromonadales</taxon>
        <taxon>Alteromonadaceae</taxon>
        <taxon>Brumicola</taxon>
    </lineage>
</organism>
<evidence type="ECO:0000313" key="5">
    <source>
        <dbReference type="EMBL" id="GAC29650.1"/>
    </source>
</evidence>
<dbReference type="STRING" id="1121922.GCA_000428905_00545"/>
<dbReference type="RefSeq" id="WP_006012874.1">
    <property type="nucleotide sequence ID" value="NZ_BAEQ01000049.1"/>
</dbReference>
<gene>
    <name evidence="5" type="primary">nemA</name>
    <name evidence="5" type="ORF">GPAL_2799</name>
</gene>
<dbReference type="GO" id="GO:0005829">
    <property type="term" value="C:cytosol"/>
    <property type="evidence" value="ECO:0007669"/>
    <property type="project" value="UniProtKB-ARBA"/>
</dbReference>
<keyword evidence="3 5" id="KW-0560">Oxidoreductase</keyword>
<evidence type="ECO:0000313" key="6">
    <source>
        <dbReference type="Proteomes" id="UP000006251"/>
    </source>
</evidence>
<feature type="domain" description="NADH:flavin oxidoreductase/NADH oxidase N-terminal" evidence="4">
    <location>
        <begin position="8"/>
        <end position="335"/>
    </location>
</feature>
<dbReference type="PANTHER" id="PTHR22893:SF91">
    <property type="entry name" value="NADPH DEHYDROGENASE 2-RELATED"/>
    <property type="match status" value="1"/>
</dbReference>
<dbReference type="OrthoDB" id="8523426at2"/>
<dbReference type="EMBL" id="BAEQ01000049">
    <property type="protein sequence ID" value="GAC29650.1"/>
    <property type="molecule type" value="Genomic_DNA"/>
</dbReference>
<keyword evidence="6" id="KW-1185">Reference proteome</keyword>
<comment type="cofactor">
    <cofactor evidence="1">
        <name>FMN</name>
        <dbReference type="ChEBI" id="CHEBI:58210"/>
    </cofactor>
</comment>
<name>K7A2B3_9ALTE</name>
<dbReference type="Gene3D" id="3.20.20.70">
    <property type="entry name" value="Aldolase class I"/>
    <property type="match status" value="1"/>
</dbReference>